<sequence>MLRISQLQNVPFIPEITQPEKLTFASKVRNFEREIEVQRLGIKQGSANNLPSAMKPLITDNDIQKRKTRMVEKAFLLLLLPILKKCAMGSKGCQRMVRNQN</sequence>
<evidence type="ECO:0000313" key="1">
    <source>
        <dbReference type="EMBL" id="KAJ1362446.1"/>
    </source>
</evidence>
<accession>A0AAD5N7L0</accession>
<gene>
    <name evidence="1" type="ORF">KIN20_021989</name>
</gene>
<dbReference type="AlphaFoldDB" id="A0AAD5N7L0"/>
<dbReference type="Proteomes" id="UP001196413">
    <property type="component" value="Unassembled WGS sequence"/>
</dbReference>
<organism evidence="1 2">
    <name type="scientific">Parelaphostrongylus tenuis</name>
    <name type="common">Meningeal worm</name>
    <dbReference type="NCBI Taxonomy" id="148309"/>
    <lineage>
        <taxon>Eukaryota</taxon>
        <taxon>Metazoa</taxon>
        <taxon>Ecdysozoa</taxon>
        <taxon>Nematoda</taxon>
        <taxon>Chromadorea</taxon>
        <taxon>Rhabditida</taxon>
        <taxon>Rhabditina</taxon>
        <taxon>Rhabditomorpha</taxon>
        <taxon>Strongyloidea</taxon>
        <taxon>Metastrongylidae</taxon>
        <taxon>Parelaphostrongylus</taxon>
    </lineage>
</organism>
<name>A0AAD5N7L0_PARTN</name>
<protein>
    <submittedName>
        <fullName evidence="1">Uncharacterized protein</fullName>
    </submittedName>
</protein>
<keyword evidence="2" id="KW-1185">Reference proteome</keyword>
<proteinExistence type="predicted"/>
<dbReference type="EMBL" id="JAHQIW010004447">
    <property type="protein sequence ID" value="KAJ1362446.1"/>
    <property type="molecule type" value="Genomic_DNA"/>
</dbReference>
<evidence type="ECO:0000313" key="2">
    <source>
        <dbReference type="Proteomes" id="UP001196413"/>
    </source>
</evidence>
<comment type="caution">
    <text evidence="1">The sequence shown here is derived from an EMBL/GenBank/DDBJ whole genome shotgun (WGS) entry which is preliminary data.</text>
</comment>
<reference evidence="1" key="1">
    <citation type="submission" date="2021-06" db="EMBL/GenBank/DDBJ databases">
        <title>Parelaphostrongylus tenuis whole genome reference sequence.</title>
        <authorList>
            <person name="Garwood T.J."/>
            <person name="Larsen P.A."/>
            <person name="Fountain-Jones N.M."/>
            <person name="Garbe J.R."/>
            <person name="Macchietto M.G."/>
            <person name="Kania S.A."/>
            <person name="Gerhold R.W."/>
            <person name="Richards J.E."/>
            <person name="Wolf T.M."/>
        </authorList>
    </citation>
    <scope>NUCLEOTIDE SEQUENCE</scope>
    <source>
        <strain evidence="1">MNPRO001-30</strain>
        <tissue evidence="1">Meninges</tissue>
    </source>
</reference>